<accession>A0A397UZG0</accession>
<evidence type="ECO:0000256" key="1">
    <source>
        <dbReference type="SAM" id="Coils"/>
    </source>
</evidence>
<sequence>MVGHYILEDITDSRKTQKVEIVYLNINLPGIGTSNDDYECKGRKKENDNTRQNFEEEKIKCINELNKPRNRKTKIEIYEPNQESIEKNLEEDKMEDQEIGAKRRTPKIFTCENCLISIDNSCKNTLEDIPKELIESLKTELNRETEIETNSQITKADNIGNLEFGIRNADSAKKEESEINSSDKNECSRINTEKDDILYLNQKLKSIEDNRTNVQYDPGISQNRIIGNNVATYRTKNAELETKVELKDEWYSKIISNNSLEVPIDYRYCHQRILVKRNKFHDLIEQGLYCQDEIGLRRIYEEWRKKIIEILYQADKDTSKIQNKKICVEKDEHEAFKNYERPTKPDKRTPIKDKLEAFSYCQKSAEMKHIDETIKGYFENRISIEIDIGPDITNDLGRTCEAWKKKAEMLKRMAKEYEDKILNETKKQEKYEPTTLDHKCKTWMNKIEMFKQTIKYLYEPKDPKIYKIANKVQDAETYRKDEAQSIRSLPNLKSESQKLKITNNV</sequence>
<proteinExistence type="predicted"/>
<dbReference type="AlphaFoldDB" id="A0A397UZG0"/>
<dbReference type="OrthoDB" id="10598610at2759"/>
<name>A0A397UZG0_9GLOM</name>
<evidence type="ECO:0000313" key="3">
    <source>
        <dbReference type="Proteomes" id="UP000266673"/>
    </source>
</evidence>
<keyword evidence="3" id="KW-1185">Reference proteome</keyword>
<protein>
    <submittedName>
        <fullName evidence="2">Uncharacterized protein</fullName>
    </submittedName>
</protein>
<evidence type="ECO:0000313" key="2">
    <source>
        <dbReference type="EMBL" id="RIB14991.1"/>
    </source>
</evidence>
<gene>
    <name evidence="2" type="ORF">C2G38_2193503</name>
</gene>
<organism evidence="2 3">
    <name type="scientific">Gigaspora rosea</name>
    <dbReference type="NCBI Taxonomy" id="44941"/>
    <lineage>
        <taxon>Eukaryota</taxon>
        <taxon>Fungi</taxon>
        <taxon>Fungi incertae sedis</taxon>
        <taxon>Mucoromycota</taxon>
        <taxon>Glomeromycotina</taxon>
        <taxon>Glomeromycetes</taxon>
        <taxon>Diversisporales</taxon>
        <taxon>Gigasporaceae</taxon>
        <taxon>Gigaspora</taxon>
    </lineage>
</organism>
<reference evidence="2 3" key="1">
    <citation type="submission" date="2018-06" db="EMBL/GenBank/DDBJ databases">
        <title>Comparative genomics reveals the genomic features of Rhizophagus irregularis, R. cerebriforme, R. diaphanum and Gigaspora rosea, and their symbiotic lifestyle signature.</title>
        <authorList>
            <person name="Morin E."/>
            <person name="San Clemente H."/>
            <person name="Chen E.C.H."/>
            <person name="De La Providencia I."/>
            <person name="Hainaut M."/>
            <person name="Kuo A."/>
            <person name="Kohler A."/>
            <person name="Murat C."/>
            <person name="Tang N."/>
            <person name="Roy S."/>
            <person name="Loubradou J."/>
            <person name="Henrissat B."/>
            <person name="Grigoriev I.V."/>
            <person name="Corradi N."/>
            <person name="Roux C."/>
            <person name="Martin F.M."/>
        </authorList>
    </citation>
    <scope>NUCLEOTIDE SEQUENCE [LARGE SCALE GENOMIC DNA]</scope>
    <source>
        <strain evidence="2 3">DAOM 194757</strain>
    </source>
</reference>
<feature type="coiled-coil region" evidence="1">
    <location>
        <begin position="400"/>
        <end position="427"/>
    </location>
</feature>
<keyword evidence="1" id="KW-0175">Coiled coil</keyword>
<dbReference type="Proteomes" id="UP000266673">
    <property type="component" value="Unassembled WGS sequence"/>
</dbReference>
<dbReference type="EMBL" id="QKWP01000779">
    <property type="protein sequence ID" value="RIB14991.1"/>
    <property type="molecule type" value="Genomic_DNA"/>
</dbReference>
<comment type="caution">
    <text evidence="2">The sequence shown here is derived from an EMBL/GenBank/DDBJ whole genome shotgun (WGS) entry which is preliminary data.</text>
</comment>